<evidence type="ECO:0000313" key="2">
    <source>
        <dbReference type="EMBL" id="JAE11336.1"/>
    </source>
</evidence>
<dbReference type="Pfam" id="PF13966">
    <property type="entry name" value="zf-RVT"/>
    <property type="match status" value="1"/>
</dbReference>
<dbReference type="EMBL" id="GBRH01186560">
    <property type="protein sequence ID" value="JAE11336.1"/>
    <property type="molecule type" value="Transcribed_RNA"/>
</dbReference>
<organism evidence="2">
    <name type="scientific">Arundo donax</name>
    <name type="common">Giant reed</name>
    <name type="synonym">Donax arundinaceus</name>
    <dbReference type="NCBI Taxonomy" id="35708"/>
    <lineage>
        <taxon>Eukaryota</taxon>
        <taxon>Viridiplantae</taxon>
        <taxon>Streptophyta</taxon>
        <taxon>Embryophyta</taxon>
        <taxon>Tracheophyta</taxon>
        <taxon>Spermatophyta</taxon>
        <taxon>Magnoliopsida</taxon>
        <taxon>Liliopsida</taxon>
        <taxon>Poales</taxon>
        <taxon>Poaceae</taxon>
        <taxon>PACMAD clade</taxon>
        <taxon>Arundinoideae</taxon>
        <taxon>Arundineae</taxon>
        <taxon>Arundo</taxon>
    </lineage>
</organism>
<accession>A0A0A9FMG5</accession>
<name>A0A0A9FMG5_ARUDO</name>
<dbReference type="InterPro" id="IPR026960">
    <property type="entry name" value="RVT-Znf"/>
</dbReference>
<feature type="domain" description="Reverse transcriptase zinc-binding" evidence="1">
    <location>
        <begin position="1"/>
        <end position="46"/>
    </location>
</feature>
<protein>
    <recommendedName>
        <fullName evidence="1">Reverse transcriptase zinc-binding domain-containing protein</fullName>
    </recommendedName>
</protein>
<proteinExistence type="predicted"/>
<reference evidence="2" key="2">
    <citation type="journal article" date="2015" name="Data Brief">
        <title>Shoot transcriptome of the giant reed, Arundo donax.</title>
        <authorList>
            <person name="Barrero R.A."/>
            <person name="Guerrero F.D."/>
            <person name="Moolhuijzen P."/>
            <person name="Goolsby J.A."/>
            <person name="Tidwell J."/>
            <person name="Bellgard S.E."/>
            <person name="Bellgard M.I."/>
        </authorList>
    </citation>
    <scope>NUCLEOTIDE SEQUENCE</scope>
    <source>
        <tissue evidence="2">Shoot tissue taken approximately 20 cm above the soil surface</tissue>
    </source>
</reference>
<reference evidence="2" key="1">
    <citation type="submission" date="2014-09" db="EMBL/GenBank/DDBJ databases">
        <authorList>
            <person name="Magalhaes I.L.F."/>
            <person name="Oliveira U."/>
            <person name="Santos F.R."/>
            <person name="Vidigal T.H.D.A."/>
            <person name="Brescovit A.D."/>
            <person name="Santos A.J."/>
        </authorList>
    </citation>
    <scope>NUCLEOTIDE SEQUENCE</scope>
    <source>
        <tissue evidence="2">Shoot tissue taken approximately 20 cm above the soil surface</tissue>
    </source>
</reference>
<evidence type="ECO:0000259" key="1">
    <source>
        <dbReference type="Pfam" id="PF13966"/>
    </source>
</evidence>
<dbReference type="AlphaFoldDB" id="A0A0A9FMG5"/>
<sequence length="162" mass="18913">MMHNRLQVGAVLKKRGWSGSELCCVCSQKETTNHIFFACTISKFAWSCFRECFEWEDLPSSVADLWENWIPKKFGVTCKLAIFMFSGLAWAIWKTRNKMSIEKKFPKSSSDAVFTGICFLQKWSILLKENDKLKIEVMIDKFKEWMKLFNPSVEMVSDIVEL</sequence>